<evidence type="ECO:0000313" key="5">
    <source>
        <dbReference type="Proteomes" id="UP001280581"/>
    </source>
</evidence>
<dbReference type="PRINTS" id="PR00160">
    <property type="entry name" value="GLUTAREDOXIN"/>
</dbReference>
<dbReference type="AlphaFoldDB" id="A0AAN6LR52"/>
<dbReference type="InterPro" id="IPR002109">
    <property type="entry name" value="Glutaredoxin"/>
</dbReference>
<feature type="domain" description="Glutaredoxin" evidence="3">
    <location>
        <begin position="148"/>
        <end position="213"/>
    </location>
</feature>
<keyword evidence="5" id="KW-1185">Reference proteome</keyword>
<dbReference type="GO" id="GO:0005796">
    <property type="term" value="C:Golgi lumen"/>
    <property type="evidence" value="ECO:0007669"/>
    <property type="project" value="TreeGrafter"/>
</dbReference>
<dbReference type="Gene3D" id="3.40.30.10">
    <property type="entry name" value="Glutaredoxin"/>
    <property type="match status" value="1"/>
</dbReference>
<dbReference type="Pfam" id="PF00462">
    <property type="entry name" value="Glutaredoxin"/>
    <property type="match status" value="1"/>
</dbReference>
<dbReference type="SUPFAM" id="SSF52833">
    <property type="entry name" value="Thioredoxin-like"/>
    <property type="match status" value="1"/>
</dbReference>
<dbReference type="GO" id="GO:0034599">
    <property type="term" value="P:cellular response to oxidative stress"/>
    <property type="evidence" value="ECO:0007669"/>
    <property type="project" value="TreeGrafter"/>
</dbReference>
<dbReference type="Proteomes" id="UP001280581">
    <property type="component" value="Unassembled WGS sequence"/>
</dbReference>
<evidence type="ECO:0000313" key="4">
    <source>
        <dbReference type="EMBL" id="KAK3202974.1"/>
    </source>
</evidence>
<dbReference type="InterPro" id="IPR036249">
    <property type="entry name" value="Thioredoxin-like_sf"/>
</dbReference>
<feature type="chain" id="PRO_5043020904" description="Glutaredoxin domain-containing protein" evidence="2">
    <location>
        <begin position="30"/>
        <end position="248"/>
    </location>
</feature>
<feature type="region of interest" description="Disordered" evidence="1">
    <location>
        <begin position="53"/>
        <end position="106"/>
    </location>
</feature>
<dbReference type="EMBL" id="WVTA01000013">
    <property type="protein sequence ID" value="KAK3202974.1"/>
    <property type="molecule type" value="Genomic_DNA"/>
</dbReference>
<feature type="compositionally biased region" description="Basic and acidic residues" evidence="1">
    <location>
        <begin position="67"/>
        <end position="80"/>
    </location>
</feature>
<evidence type="ECO:0000256" key="2">
    <source>
        <dbReference type="SAM" id="SignalP"/>
    </source>
</evidence>
<dbReference type="CDD" id="cd03419">
    <property type="entry name" value="GRX_GRXh_1_2_like"/>
    <property type="match status" value="1"/>
</dbReference>
<feature type="signal peptide" evidence="2">
    <location>
        <begin position="1"/>
        <end position="29"/>
    </location>
</feature>
<reference evidence="4 5" key="1">
    <citation type="submission" date="2021-02" db="EMBL/GenBank/DDBJ databases">
        <title>Genome assembly of Pseudopithomyces chartarum.</title>
        <authorList>
            <person name="Jauregui R."/>
            <person name="Singh J."/>
            <person name="Voisey C."/>
        </authorList>
    </citation>
    <scope>NUCLEOTIDE SEQUENCE [LARGE SCALE GENOMIC DNA]</scope>
    <source>
        <strain evidence="4 5">AGR01</strain>
    </source>
</reference>
<comment type="caution">
    <text evidence="4">The sequence shown here is derived from an EMBL/GenBank/DDBJ whole genome shotgun (WGS) entry which is preliminary data.</text>
</comment>
<proteinExistence type="predicted"/>
<dbReference type="PROSITE" id="PS51354">
    <property type="entry name" value="GLUTAREDOXIN_2"/>
    <property type="match status" value="1"/>
</dbReference>
<feature type="compositionally biased region" description="Basic and acidic residues" evidence="1">
    <location>
        <begin position="90"/>
        <end position="104"/>
    </location>
</feature>
<dbReference type="PANTHER" id="PTHR45694:SF5">
    <property type="entry name" value="GLUTAREDOXIN 2"/>
    <property type="match status" value="1"/>
</dbReference>
<keyword evidence="2" id="KW-0732">Signal</keyword>
<dbReference type="PANTHER" id="PTHR45694">
    <property type="entry name" value="GLUTAREDOXIN 2"/>
    <property type="match status" value="1"/>
</dbReference>
<accession>A0AAN6LR52</accession>
<evidence type="ECO:0000259" key="3">
    <source>
        <dbReference type="Pfam" id="PF00462"/>
    </source>
</evidence>
<name>A0AAN6LR52_9PLEO</name>
<dbReference type="GO" id="GO:0015038">
    <property type="term" value="F:glutathione disulfide oxidoreductase activity"/>
    <property type="evidence" value="ECO:0007669"/>
    <property type="project" value="TreeGrafter"/>
</dbReference>
<evidence type="ECO:0000256" key="1">
    <source>
        <dbReference type="SAM" id="MobiDB-lite"/>
    </source>
</evidence>
<dbReference type="GO" id="GO:0000324">
    <property type="term" value="C:fungal-type vacuole"/>
    <property type="evidence" value="ECO:0007669"/>
    <property type="project" value="TreeGrafter"/>
</dbReference>
<organism evidence="4 5">
    <name type="scientific">Pseudopithomyces chartarum</name>
    <dbReference type="NCBI Taxonomy" id="1892770"/>
    <lineage>
        <taxon>Eukaryota</taxon>
        <taxon>Fungi</taxon>
        <taxon>Dikarya</taxon>
        <taxon>Ascomycota</taxon>
        <taxon>Pezizomycotina</taxon>
        <taxon>Dothideomycetes</taxon>
        <taxon>Pleosporomycetidae</taxon>
        <taxon>Pleosporales</taxon>
        <taxon>Massarineae</taxon>
        <taxon>Didymosphaeriaceae</taxon>
        <taxon>Pseudopithomyces</taxon>
    </lineage>
</organism>
<protein>
    <recommendedName>
        <fullName evidence="3">Glutaredoxin domain-containing protein</fullName>
    </recommendedName>
</protein>
<gene>
    <name evidence="4" type="ORF">GRF29_154g1382814</name>
</gene>
<sequence length="248" mass="27553">MASQRRMRLYSLLLLIAIVTILYMTRSSSQTRTSPFYVKTQEALQAKEYVEASRQRDADGVGSRVKAANDDARKAAEKKGSTYVDAVTGSEDKTPRGRYNKEGKQQPLEGVAAVGGSREGKTPAKENETEEYHEAEVELNSILRKSPIIIFSKTYCPHSRLAKHILLSKYDIQPTPYVVELDEHPLGAKLQEVLADTTGRRTVPNVMVIGKSIGGGDQMEELDRTGGMEAAIRELADTRVTRVVRREV</sequence>
<dbReference type="GO" id="GO:0005801">
    <property type="term" value="C:cis-Golgi network"/>
    <property type="evidence" value="ECO:0007669"/>
    <property type="project" value="TreeGrafter"/>
</dbReference>
<dbReference type="InterPro" id="IPR014025">
    <property type="entry name" value="Glutaredoxin_subgr"/>
</dbReference>